<feature type="compositionally biased region" description="Low complexity" evidence="1">
    <location>
        <begin position="181"/>
        <end position="190"/>
    </location>
</feature>
<dbReference type="RefSeq" id="WP_230731442.1">
    <property type="nucleotide sequence ID" value="NZ_JAJNDB010000001.1"/>
</dbReference>
<feature type="region of interest" description="Disordered" evidence="1">
    <location>
        <begin position="173"/>
        <end position="199"/>
    </location>
</feature>
<keyword evidence="4" id="KW-1185">Reference proteome</keyword>
<protein>
    <recommendedName>
        <fullName evidence="5">Endonuclease YncB(Thermonuclease family)</fullName>
    </recommendedName>
</protein>
<dbReference type="Proteomes" id="UP001199469">
    <property type="component" value="Unassembled WGS sequence"/>
</dbReference>
<evidence type="ECO:0000256" key="2">
    <source>
        <dbReference type="SAM" id="SignalP"/>
    </source>
</evidence>
<feature type="chain" id="PRO_5046859725" description="Endonuclease YncB(Thermonuclease family)" evidence="2">
    <location>
        <begin position="29"/>
        <end position="216"/>
    </location>
</feature>
<accession>A0ABS8P8L4</accession>
<evidence type="ECO:0000313" key="3">
    <source>
        <dbReference type="EMBL" id="MCD2193374.1"/>
    </source>
</evidence>
<gene>
    <name evidence="3" type="ORF">LQ327_08245</name>
</gene>
<evidence type="ECO:0008006" key="5">
    <source>
        <dbReference type="Google" id="ProtNLM"/>
    </source>
</evidence>
<proteinExistence type="predicted"/>
<reference evidence="3 4" key="1">
    <citation type="submission" date="2021-11" db="EMBL/GenBank/DDBJ databases">
        <title>Draft genome sequence of Actinomycetospora sp. SF1 isolated from the rhizosphere soil.</title>
        <authorList>
            <person name="Duangmal K."/>
            <person name="Chantavorakit T."/>
        </authorList>
    </citation>
    <scope>NUCLEOTIDE SEQUENCE [LARGE SCALE GENOMIC DNA]</scope>
    <source>
        <strain evidence="3 4">TBRC 5722</strain>
    </source>
</reference>
<sequence>MRTAYKVWSGIAAVVFCLVAVVDLSSNHATPAPSAPVVSSAAAPVAVPAVSAAPVPARDPAEGSVYDTSAGVTKTVSRLDSYRDVEFTDGTVAHVDADDLTTESWAGCQERLLTAAAHQLLDGRTVTMGHDPSRTGDRRDWVRLRGYRSSVTETDYTSALSSETTTQVVDQCYPETPTTAPSSSSSSSPDVDVDVDHHNHRDGALTGGYCARKWWC</sequence>
<name>A0ABS8P8L4_9PSEU</name>
<evidence type="ECO:0000256" key="1">
    <source>
        <dbReference type="SAM" id="MobiDB-lite"/>
    </source>
</evidence>
<comment type="caution">
    <text evidence="3">The sequence shown here is derived from an EMBL/GenBank/DDBJ whole genome shotgun (WGS) entry which is preliminary data.</text>
</comment>
<dbReference type="EMBL" id="JAJNDB010000001">
    <property type="protein sequence ID" value="MCD2193374.1"/>
    <property type="molecule type" value="Genomic_DNA"/>
</dbReference>
<organism evidence="3 4">
    <name type="scientific">Actinomycetospora endophytica</name>
    <dbReference type="NCBI Taxonomy" id="2291215"/>
    <lineage>
        <taxon>Bacteria</taxon>
        <taxon>Bacillati</taxon>
        <taxon>Actinomycetota</taxon>
        <taxon>Actinomycetes</taxon>
        <taxon>Pseudonocardiales</taxon>
        <taxon>Pseudonocardiaceae</taxon>
        <taxon>Actinomycetospora</taxon>
    </lineage>
</organism>
<feature type="signal peptide" evidence="2">
    <location>
        <begin position="1"/>
        <end position="28"/>
    </location>
</feature>
<keyword evidence="2" id="KW-0732">Signal</keyword>
<evidence type="ECO:0000313" key="4">
    <source>
        <dbReference type="Proteomes" id="UP001199469"/>
    </source>
</evidence>